<evidence type="ECO:0000313" key="2">
    <source>
        <dbReference type="Proteomes" id="UP000030625"/>
    </source>
</evidence>
<dbReference type="OrthoDB" id="1676087at2"/>
<organism evidence="1 2">
    <name type="scientific">Bifidobacterium catenulatum PV20-2</name>
    <dbReference type="NCBI Taxonomy" id="1447716"/>
    <lineage>
        <taxon>Bacteria</taxon>
        <taxon>Bacillati</taxon>
        <taxon>Actinomycetota</taxon>
        <taxon>Actinomycetes</taxon>
        <taxon>Bifidobacteriales</taxon>
        <taxon>Bifidobacteriaceae</taxon>
        <taxon>Bifidobacterium</taxon>
    </lineage>
</organism>
<dbReference type="Proteomes" id="UP000030625">
    <property type="component" value="Chromosome"/>
</dbReference>
<dbReference type="KEGG" id="bka:AH68_08575"/>
<dbReference type="HOGENOM" id="CLU_027402_41_9_11"/>
<sequence length="39" mass="4736">MDEFIGMLDDHMVWYRDKRIKMEFGMSIMGQRRRLGLTA</sequence>
<protein>
    <submittedName>
        <fullName evidence="1">Integrase</fullName>
    </submittedName>
</protein>
<reference evidence="1 2" key="1">
    <citation type="journal article" date="2015" name="Genome Announc.">
        <title>Complete and Assembled Genome Sequence of Bifidobacterium kashiwanohense PV20-2, Isolated from the Feces of an Anemic Kenyan Infant.</title>
        <authorList>
            <person name="Vazquez-Gutierrez P."/>
            <person name="Lacroix C."/>
            <person name="Chassard C."/>
            <person name="Klumpp J."/>
            <person name="Jans C."/>
            <person name="Stevens M.J."/>
        </authorList>
    </citation>
    <scope>NUCLEOTIDE SEQUENCE [LARGE SCALE GENOMIC DNA]</scope>
    <source>
        <strain evidence="1 2">PV20-2</strain>
    </source>
</reference>
<evidence type="ECO:0000313" key="1">
    <source>
        <dbReference type="EMBL" id="AIZ15084.1"/>
    </source>
</evidence>
<accession>A0A0A7I8E0</accession>
<dbReference type="AlphaFoldDB" id="A0A0A7I8E0"/>
<dbReference type="EMBL" id="CP007456">
    <property type="protein sequence ID" value="AIZ15084.1"/>
    <property type="molecule type" value="Genomic_DNA"/>
</dbReference>
<name>A0A0A7I8E0_9BIFI</name>
<gene>
    <name evidence="1" type="ORF">AH68_08575</name>
</gene>
<proteinExistence type="predicted"/>
<dbReference type="RefSeq" id="WP_039199188.1">
    <property type="nucleotide sequence ID" value="NZ_CP007456.1"/>
</dbReference>